<dbReference type="Proteomes" id="UP000295830">
    <property type="component" value="Unassembled WGS sequence"/>
</dbReference>
<feature type="transmembrane region" description="Helical" evidence="7">
    <location>
        <begin position="280"/>
        <end position="299"/>
    </location>
</feature>
<dbReference type="InterPro" id="IPR001734">
    <property type="entry name" value="Na/solute_symporter"/>
</dbReference>
<comment type="subcellular location">
    <subcellularLocation>
        <location evidence="1">Membrane</location>
        <topology evidence="1">Multi-pass membrane protein</topology>
    </subcellularLocation>
</comment>
<protein>
    <submittedName>
        <fullName evidence="8">Na+/proline symporter</fullName>
    </submittedName>
</protein>
<feature type="transmembrane region" description="Helical" evidence="7">
    <location>
        <begin position="364"/>
        <end position="381"/>
    </location>
</feature>
<keyword evidence="5 7" id="KW-0472">Membrane</keyword>
<feature type="transmembrane region" description="Helical" evidence="7">
    <location>
        <begin position="242"/>
        <end position="259"/>
    </location>
</feature>
<keyword evidence="4 7" id="KW-1133">Transmembrane helix</keyword>
<feature type="transmembrane region" description="Helical" evidence="7">
    <location>
        <begin position="319"/>
        <end position="343"/>
    </location>
</feature>
<dbReference type="Pfam" id="PF00474">
    <property type="entry name" value="SSF"/>
    <property type="match status" value="1"/>
</dbReference>
<evidence type="ECO:0000256" key="7">
    <source>
        <dbReference type="SAM" id="Phobius"/>
    </source>
</evidence>
<comment type="similarity">
    <text evidence="2 6">Belongs to the sodium:solute symporter (SSF) (TC 2.A.21) family.</text>
</comment>
<feature type="transmembrane region" description="Helical" evidence="7">
    <location>
        <begin position="387"/>
        <end position="410"/>
    </location>
</feature>
<sequence>MALSCASLPGYDQRNQLRDQERDMSIHLPSFLLILVAVAVASVVFAPRARSLDGFFRGTSDTGAAPGVWTLTLSQVTTWIFARSLLNAGILGYFFGLPGALAYTAYYGSFLTGWLIVDRLRFHHGVDNVQGFLSERFGVAGAASYNVLLALRLLTEVFANLLVVGMVFSTWGDGAGDLAIVAVAGITLVYSMTGGLRASLHTDVWQAAFLVVVIVLLLGLVLSSDGFSISGLVAGTNQDTGPGWILLVVALLQVLSYPLHDPVMMDRGFLADRDTTRQSFLRAFAISALLILAFGVIGVHTGRFAGDDGDFLTTLDRLLGGPAMFLVGLALVLSAVSTMDSTFSSVSKLMVVDSGLMRRTLANGRRAMAGFAVGGLLLVFFGTDDLYAAVAVSGTASLFLTPVIVFCIFLGRRVAGWSLLVNGVAAIGGAVLYFLEDSGYITMLAALTGLEHTYSHLLVVTLGILVVGFSVFILGLQPERDARIGDLEG</sequence>
<evidence type="ECO:0000256" key="3">
    <source>
        <dbReference type="ARBA" id="ARBA00022692"/>
    </source>
</evidence>
<keyword evidence="3 7" id="KW-0812">Transmembrane</keyword>
<dbReference type="PROSITE" id="PS50283">
    <property type="entry name" value="NA_SOLUT_SYMP_3"/>
    <property type="match status" value="1"/>
</dbReference>
<evidence type="ECO:0000256" key="6">
    <source>
        <dbReference type="RuleBase" id="RU362091"/>
    </source>
</evidence>
<feature type="transmembrane region" description="Helical" evidence="7">
    <location>
        <begin position="204"/>
        <end position="222"/>
    </location>
</feature>
<dbReference type="GO" id="GO:0022857">
    <property type="term" value="F:transmembrane transporter activity"/>
    <property type="evidence" value="ECO:0007669"/>
    <property type="project" value="InterPro"/>
</dbReference>
<proteinExistence type="inferred from homology"/>
<evidence type="ECO:0000256" key="4">
    <source>
        <dbReference type="ARBA" id="ARBA00022989"/>
    </source>
</evidence>
<organism evidence="8 9">
    <name type="scientific">Halospina denitrificans</name>
    <dbReference type="NCBI Taxonomy" id="332522"/>
    <lineage>
        <taxon>Bacteria</taxon>
        <taxon>Pseudomonadati</taxon>
        <taxon>Pseudomonadota</taxon>
        <taxon>Gammaproteobacteria</taxon>
        <taxon>Halospina</taxon>
    </lineage>
</organism>
<evidence type="ECO:0000256" key="2">
    <source>
        <dbReference type="ARBA" id="ARBA00006434"/>
    </source>
</evidence>
<evidence type="ECO:0000256" key="1">
    <source>
        <dbReference type="ARBA" id="ARBA00004141"/>
    </source>
</evidence>
<feature type="transmembrane region" description="Helical" evidence="7">
    <location>
        <begin position="417"/>
        <end position="435"/>
    </location>
</feature>
<evidence type="ECO:0000256" key="5">
    <source>
        <dbReference type="ARBA" id="ARBA00023136"/>
    </source>
</evidence>
<accession>A0A4V3EQ91</accession>
<evidence type="ECO:0000313" key="8">
    <source>
        <dbReference type="EMBL" id="TDT40238.1"/>
    </source>
</evidence>
<evidence type="ECO:0000313" key="9">
    <source>
        <dbReference type="Proteomes" id="UP000295830"/>
    </source>
</evidence>
<reference evidence="8 9" key="1">
    <citation type="submission" date="2019-03" db="EMBL/GenBank/DDBJ databases">
        <title>Genomic Encyclopedia of Type Strains, Phase IV (KMG-IV): sequencing the most valuable type-strain genomes for metagenomic binning, comparative biology and taxonomic classification.</title>
        <authorList>
            <person name="Goeker M."/>
        </authorList>
    </citation>
    <scope>NUCLEOTIDE SEQUENCE [LARGE SCALE GENOMIC DNA]</scope>
    <source>
        <strain evidence="8 9">DSM 15505</strain>
    </source>
</reference>
<dbReference type="AlphaFoldDB" id="A0A4V3EQ91"/>
<dbReference type="InterPro" id="IPR038377">
    <property type="entry name" value="Na/Glc_symporter_sf"/>
</dbReference>
<feature type="transmembrane region" description="Helical" evidence="7">
    <location>
        <begin position="26"/>
        <end position="46"/>
    </location>
</feature>
<feature type="transmembrane region" description="Helical" evidence="7">
    <location>
        <begin position="174"/>
        <end position="192"/>
    </location>
</feature>
<feature type="transmembrane region" description="Helical" evidence="7">
    <location>
        <begin position="92"/>
        <end position="117"/>
    </location>
</feature>
<dbReference type="GO" id="GO:0016020">
    <property type="term" value="C:membrane"/>
    <property type="evidence" value="ECO:0007669"/>
    <property type="project" value="UniProtKB-SubCell"/>
</dbReference>
<name>A0A4V3EQ91_9GAMM</name>
<dbReference type="Gene3D" id="1.20.1730.10">
    <property type="entry name" value="Sodium/glucose cotransporter"/>
    <property type="match status" value="1"/>
</dbReference>
<keyword evidence="9" id="KW-1185">Reference proteome</keyword>
<gene>
    <name evidence="8" type="ORF">DES49_2003</name>
</gene>
<dbReference type="EMBL" id="SOAX01000004">
    <property type="protein sequence ID" value="TDT40238.1"/>
    <property type="molecule type" value="Genomic_DNA"/>
</dbReference>
<comment type="caution">
    <text evidence="8">The sequence shown here is derived from an EMBL/GenBank/DDBJ whole genome shotgun (WGS) entry which is preliminary data.</text>
</comment>
<feature type="transmembrane region" description="Helical" evidence="7">
    <location>
        <begin position="455"/>
        <end position="476"/>
    </location>
</feature>